<sequence length="159" mass="18090">MPANPVLFQTLFNHYINIPHCRWLKIYGDSSTDEPVISVDWRDELLESPKTGNIHGGVITTLVDMASACTLAALFQQFETTATLDMRIDYLMQPVPDQPIHVRAHCYRQEGSIAFIRSHCFQNDETRPFALGISTFIHNPLTQAEQQALQAYLQQEQAK</sequence>
<accession>A0A074VXH8</accession>
<evidence type="ECO:0000313" key="2">
    <source>
        <dbReference type="EMBL" id="KEP99968.1"/>
    </source>
</evidence>
<dbReference type="SUPFAM" id="SSF54637">
    <property type="entry name" value="Thioesterase/thiol ester dehydrase-isomerase"/>
    <property type="match status" value="1"/>
</dbReference>
<evidence type="ECO:0000313" key="3">
    <source>
        <dbReference type="Proteomes" id="UP000027644"/>
    </source>
</evidence>
<feature type="domain" description="Thioesterase" evidence="1">
    <location>
        <begin position="52"/>
        <end position="125"/>
    </location>
</feature>
<gene>
    <name evidence="2" type="ORF">SASC598J21_024050</name>
</gene>
<dbReference type="InterPro" id="IPR029069">
    <property type="entry name" value="HotDog_dom_sf"/>
</dbReference>
<proteinExistence type="predicted"/>
<evidence type="ECO:0000259" key="1">
    <source>
        <dbReference type="Pfam" id="PF03061"/>
    </source>
</evidence>
<protein>
    <recommendedName>
        <fullName evidence="1">Thioesterase domain-containing protein</fullName>
    </recommendedName>
</protein>
<dbReference type="Gene3D" id="3.10.129.10">
    <property type="entry name" value="Hotdog Thioesterase"/>
    <property type="match status" value="1"/>
</dbReference>
<comment type="caution">
    <text evidence="2">The sequence shown here is derived from an EMBL/GenBank/DDBJ whole genome shotgun (WGS) entry which is preliminary data.</text>
</comment>
<dbReference type="EMBL" id="AVQL01000456">
    <property type="protein sequence ID" value="KEP99968.1"/>
    <property type="molecule type" value="Genomic_DNA"/>
</dbReference>
<reference evidence="2 3" key="1">
    <citation type="journal article" date="2014" name="PLoS Genet.">
        <title>Hidden diversity in honey bee gut symbionts detected by single-cell genomics.</title>
        <authorList>
            <person name="Engel P."/>
            <person name="Stepanauskas R."/>
            <person name="Moran N."/>
        </authorList>
    </citation>
    <scope>NUCLEOTIDE SEQUENCE [LARGE SCALE GENOMIC DNA]</scope>
    <source>
        <strain evidence="2 3">SCGC AB-598-J21</strain>
    </source>
</reference>
<dbReference type="Pfam" id="PF03061">
    <property type="entry name" value="4HBT"/>
    <property type="match status" value="1"/>
</dbReference>
<dbReference type="AlphaFoldDB" id="A0A074VXH8"/>
<dbReference type="CDD" id="cd03443">
    <property type="entry name" value="PaaI_thioesterase"/>
    <property type="match status" value="1"/>
</dbReference>
<dbReference type="Proteomes" id="UP000027644">
    <property type="component" value="Unassembled WGS sequence"/>
</dbReference>
<dbReference type="InterPro" id="IPR006683">
    <property type="entry name" value="Thioestr_dom"/>
</dbReference>
<organism evidence="2 3">
    <name type="scientific">Snodgrassella alvi SCGC AB-598-J21</name>
    <dbReference type="NCBI Taxonomy" id="1385367"/>
    <lineage>
        <taxon>Bacteria</taxon>
        <taxon>Pseudomonadati</taxon>
        <taxon>Pseudomonadota</taxon>
        <taxon>Betaproteobacteria</taxon>
        <taxon>Neisseriales</taxon>
        <taxon>Neisseriaceae</taxon>
        <taxon>Snodgrassella</taxon>
    </lineage>
</organism>
<name>A0A074VXH8_9NEIS</name>
<dbReference type="GO" id="GO:0016790">
    <property type="term" value="F:thiolester hydrolase activity"/>
    <property type="evidence" value="ECO:0007669"/>
    <property type="project" value="UniProtKB-ARBA"/>
</dbReference>